<feature type="transmembrane region" description="Helical" evidence="1">
    <location>
        <begin position="213"/>
        <end position="235"/>
    </location>
</feature>
<feature type="transmembrane region" description="Helical" evidence="1">
    <location>
        <begin position="46"/>
        <end position="63"/>
    </location>
</feature>
<feature type="transmembrane region" description="Helical" evidence="1">
    <location>
        <begin position="14"/>
        <end position="39"/>
    </location>
</feature>
<comment type="caution">
    <text evidence="2">The sequence shown here is derived from an EMBL/GenBank/DDBJ whole genome shotgun (WGS) entry which is preliminary data.</text>
</comment>
<proteinExistence type="predicted"/>
<accession>A0ABT1J1E0</accession>
<evidence type="ECO:0000256" key="1">
    <source>
        <dbReference type="SAM" id="Phobius"/>
    </source>
</evidence>
<evidence type="ECO:0000313" key="2">
    <source>
        <dbReference type="EMBL" id="MCP2311245.1"/>
    </source>
</evidence>
<feature type="transmembrane region" description="Helical" evidence="1">
    <location>
        <begin position="116"/>
        <end position="137"/>
    </location>
</feature>
<gene>
    <name evidence="2" type="ORF">FHR36_004408</name>
</gene>
<evidence type="ECO:0008006" key="4">
    <source>
        <dbReference type="Google" id="ProtNLM"/>
    </source>
</evidence>
<dbReference type="Proteomes" id="UP001206483">
    <property type="component" value="Unassembled WGS sequence"/>
</dbReference>
<keyword evidence="1" id="KW-1133">Transmembrane helix</keyword>
<organism evidence="2 3">
    <name type="scientific">Kitasatospora paracochleata</name>
    <dbReference type="NCBI Taxonomy" id="58354"/>
    <lineage>
        <taxon>Bacteria</taxon>
        <taxon>Bacillati</taxon>
        <taxon>Actinomycetota</taxon>
        <taxon>Actinomycetes</taxon>
        <taxon>Kitasatosporales</taxon>
        <taxon>Streptomycetaceae</taxon>
        <taxon>Kitasatospora</taxon>
    </lineage>
</organism>
<feature type="transmembrane region" description="Helical" evidence="1">
    <location>
        <begin position="306"/>
        <end position="326"/>
    </location>
</feature>
<dbReference type="NCBIfam" id="NF038391">
    <property type="entry name" value="streptophobe"/>
    <property type="match status" value="1"/>
</dbReference>
<evidence type="ECO:0000313" key="3">
    <source>
        <dbReference type="Proteomes" id="UP001206483"/>
    </source>
</evidence>
<reference evidence="2 3" key="1">
    <citation type="submission" date="2022-06" db="EMBL/GenBank/DDBJ databases">
        <title>Sequencing the genomes of 1000 actinobacteria strains.</title>
        <authorList>
            <person name="Klenk H.-P."/>
        </authorList>
    </citation>
    <scope>NUCLEOTIDE SEQUENCE [LARGE SCALE GENOMIC DNA]</scope>
    <source>
        <strain evidence="2 3">DSM 41656</strain>
    </source>
</reference>
<protein>
    <recommendedName>
        <fullName evidence="4">Integral membrane protein</fullName>
    </recommendedName>
</protein>
<keyword evidence="3" id="KW-1185">Reference proteome</keyword>
<keyword evidence="1" id="KW-0812">Transmembrane</keyword>
<feature type="transmembrane region" description="Helical" evidence="1">
    <location>
        <begin position="338"/>
        <end position="362"/>
    </location>
</feature>
<sequence length="420" mass="42415">MQVSQSAPVAVRGWASALLATVAAFAAMLVVASLGLWLAGADSLPGGGFGSVVAATVLMSFGTPAQLDGSAVFVATAQGGITALPLSVSVTGALVAGVLFLRPLRRHAVVGGRELLLRLVQFAVVWTAVTLVLSAAARHTFTVSTGEPLLDEIGGAIGAEPVVGFRVDPGPAVGHALLWLLIAVVLAVAVSSRTPLPSRLVRFHASVRPAAHAVLTLVLVYLGLGVVGGVVALVVGSQPRETLAVIVLGLPNLAWLALGVGLGASWDGHVSGSLGLPFPEPLAAVLRSRQNVTLDLSTLADQDGRMWLLLPLAAVLVLLAGVATAWRAPVALPAWRHALHLAVALAVAMLLIGLATRISAVYGLSLLGLGGNGSVSLQPNLLTAVPIAAGWGAVAGLLGGLAAPHLRRPGRQQPVPPATG</sequence>
<dbReference type="RefSeq" id="WP_253799875.1">
    <property type="nucleotide sequence ID" value="NZ_BAAAUB010000074.1"/>
</dbReference>
<feature type="transmembrane region" description="Helical" evidence="1">
    <location>
        <begin position="382"/>
        <end position="403"/>
    </location>
</feature>
<keyword evidence="1" id="KW-0472">Membrane</keyword>
<dbReference type="InterPro" id="IPR047724">
    <property type="entry name" value="Streptophobe"/>
</dbReference>
<feature type="transmembrane region" description="Helical" evidence="1">
    <location>
        <begin position="83"/>
        <end position="104"/>
    </location>
</feature>
<dbReference type="EMBL" id="JAMZDX010000004">
    <property type="protein sequence ID" value="MCP2311245.1"/>
    <property type="molecule type" value="Genomic_DNA"/>
</dbReference>
<name>A0ABT1J1E0_9ACTN</name>